<gene>
    <name evidence="14" type="ORF">MOBUDSM44075_02317</name>
</gene>
<keyword evidence="6 11" id="KW-0808">Transferase</keyword>
<organism evidence="14 15">
    <name type="scientific">Mycolicibacterium obuense</name>
    <dbReference type="NCBI Taxonomy" id="1807"/>
    <lineage>
        <taxon>Bacteria</taxon>
        <taxon>Bacillati</taxon>
        <taxon>Actinomycetota</taxon>
        <taxon>Actinomycetes</taxon>
        <taxon>Mycobacteriales</taxon>
        <taxon>Mycobacteriaceae</taxon>
        <taxon>Mycolicibacterium</taxon>
    </lineage>
</organism>
<evidence type="ECO:0000256" key="2">
    <source>
        <dbReference type="ARBA" id="ARBA00005189"/>
    </source>
</evidence>
<comment type="similarity">
    <text evidence="3 11">Belongs to the long-chain O-acyltransferase family.</text>
</comment>
<evidence type="ECO:0000313" key="14">
    <source>
        <dbReference type="EMBL" id="KMO76325.1"/>
    </source>
</evidence>
<dbReference type="RefSeq" id="WP_048423190.1">
    <property type="nucleotide sequence ID" value="NZ_JYNU01000013.1"/>
</dbReference>
<feature type="domain" description="O-acyltransferase WSD1-like N-terminal" evidence="12">
    <location>
        <begin position="4"/>
        <end position="272"/>
    </location>
</feature>
<dbReference type="Pfam" id="PF06974">
    <property type="entry name" value="WS_DGAT_C"/>
    <property type="match status" value="1"/>
</dbReference>
<dbReference type="GO" id="GO:0006071">
    <property type="term" value="P:glycerol metabolic process"/>
    <property type="evidence" value="ECO:0007669"/>
    <property type="project" value="UniProtKB-KW"/>
</dbReference>
<evidence type="ECO:0000259" key="12">
    <source>
        <dbReference type="Pfam" id="PF03007"/>
    </source>
</evidence>
<dbReference type="Pfam" id="PF03007">
    <property type="entry name" value="WS_DGAT_cat"/>
    <property type="match status" value="1"/>
</dbReference>
<keyword evidence="8 11" id="KW-0443">Lipid metabolism</keyword>
<dbReference type="GO" id="GO:0001666">
    <property type="term" value="P:response to hypoxia"/>
    <property type="evidence" value="ECO:0007669"/>
    <property type="project" value="TreeGrafter"/>
</dbReference>
<dbReference type="NCBIfam" id="TIGR02946">
    <property type="entry name" value="acyl_WS_DGAT"/>
    <property type="match status" value="1"/>
</dbReference>
<reference evidence="14 15" key="1">
    <citation type="journal article" date="2015" name="Genome Biol. Evol.">
        <title>Characterization of Three Mycobacterium spp. with Potential Use in Bioremediation by Genome Sequencing and Comparative Genomics.</title>
        <authorList>
            <person name="Das S."/>
            <person name="Pettersson B.M."/>
            <person name="Behra P.R."/>
            <person name="Ramesh M."/>
            <person name="Dasgupta S."/>
            <person name="Bhattacharya A."/>
            <person name="Kirsebom L.A."/>
        </authorList>
    </citation>
    <scope>NUCLEOTIDE SEQUENCE [LARGE SCALE GENOMIC DNA]</scope>
    <source>
        <strain evidence="14 15">DSM 44075</strain>
    </source>
</reference>
<dbReference type="InterPro" id="IPR045034">
    <property type="entry name" value="O-acyltransferase_WSD1-like"/>
</dbReference>
<dbReference type="GO" id="GO:0019432">
    <property type="term" value="P:triglyceride biosynthetic process"/>
    <property type="evidence" value="ECO:0007669"/>
    <property type="project" value="UniProtKB-UniPathway"/>
</dbReference>
<dbReference type="InterPro" id="IPR009721">
    <property type="entry name" value="O-acyltransferase_WSD1_C"/>
</dbReference>
<dbReference type="GO" id="GO:0071731">
    <property type="term" value="P:response to nitric oxide"/>
    <property type="evidence" value="ECO:0007669"/>
    <property type="project" value="TreeGrafter"/>
</dbReference>
<dbReference type="GO" id="GO:0004144">
    <property type="term" value="F:diacylglycerol O-acyltransferase activity"/>
    <property type="evidence" value="ECO:0007669"/>
    <property type="project" value="UniProtKB-EC"/>
</dbReference>
<evidence type="ECO:0000256" key="10">
    <source>
        <dbReference type="ARBA" id="ARBA00048109"/>
    </source>
</evidence>
<comment type="pathway">
    <text evidence="2">Lipid metabolism.</text>
</comment>
<evidence type="ECO:0000256" key="8">
    <source>
        <dbReference type="ARBA" id="ARBA00023098"/>
    </source>
</evidence>
<keyword evidence="9 11" id="KW-0012">Acyltransferase</keyword>
<evidence type="ECO:0000256" key="9">
    <source>
        <dbReference type="ARBA" id="ARBA00023315"/>
    </source>
</evidence>
<keyword evidence="5 11" id="KW-0444">Lipid biosynthesis</keyword>
<dbReference type="EMBL" id="JYNU01000013">
    <property type="protein sequence ID" value="KMO76325.1"/>
    <property type="molecule type" value="Genomic_DNA"/>
</dbReference>
<dbReference type="SUPFAM" id="SSF52777">
    <property type="entry name" value="CoA-dependent acyltransferases"/>
    <property type="match status" value="1"/>
</dbReference>
<feature type="domain" description="O-acyltransferase WSD1 C-terminal" evidence="13">
    <location>
        <begin position="313"/>
        <end position="463"/>
    </location>
</feature>
<evidence type="ECO:0000256" key="4">
    <source>
        <dbReference type="ARBA" id="ARBA00013244"/>
    </source>
</evidence>
<dbReference type="InterPro" id="IPR014292">
    <property type="entry name" value="Acyl_transf_WS/DGAT"/>
</dbReference>
<comment type="catalytic activity">
    <reaction evidence="10 11">
        <text>an acyl-CoA + a 1,2-diacyl-sn-glycerol = a triacyl-sn-glycerol + CoA</text>
        <dbReference type="Rhea" id="RHEA:10868"/>
        <dbReference type="ChEBI" id="CHEBI:17815"/>
        <dbReference type="ChEBI" id="CHEBI:57287"/>
        <dbReference type="ChEBI" id="CHEBI:58342"/>
        <dbReference type="ChEBI" id="CHEBI:64615"/>
        <dbReference type="EC" id="2.3.1.20"/>
    </reaction>
</comment>
<dbReference type="PATRIC" id="fig|1807.14.peg.2338"/>
<dbReference type="AlphaFoldDB" id="A0A0J6VZ16"/>
<dbReference type="Gene3D" id="3.30.559.10">
    <property type="entry name" value="Chloramphenicol acetyltransferase-like domain"/>
    <property type="match status" value="1"/>
</dbReference>
<dbReference type="GO" id="GO:0051701">
    <property type="term" value="P:biological process involved in interaction with host"/>
    <property type="evidence" value="ECO:0007669"/>
    <property type="project" value="TreeGrafter"/>
</dbReference>
<dbReference type="Proteomes" id="UP000036313">
    <property type="component" value="Unassembled WGS sequence"/>
</dbReference>
<accession>A0A0J6VZ16</accession>
<evidence type="ECO:0000256" key="3">
    <source>
        <dbReference type="ARBA" id="ARBA00009587"/>
    </source>
</evidence>
<dbReference type="EC" id="2.3.1.20" evidence="4 11"/>
<comment type="pathway">
    <text evidence="1 11">Glycerolipid metabolism; triacylglycerol biosynthesis.</text>
</comment>
<protein>
    <recommendedName>
        <fullName evidence="4 11">Diacylglycerol O-acyltransferase</fullName>
        <ecNumber evidence="4 11">2.3.1.20</ecNumber>
    </recommendedName>
</protein>
<dbReference type="UniPathway" id="UPA00282"/>
<evidence type="ECO:0000256" key="11">
    <source>
        <dbReference type="RuleBase" id="RU361241"/>
    </source>
</evidence>
<name>A0A0J6VZ16_9MYCO</name>
<sequence length="477" mass="50935">MHRLSSLDAQFLAAEIGNFGAQYCGVALYETDDRETISAVSMTKRLAERLHTCPPLRWQLVTVPLDLEHPVFTETSVDLSEHISEATLPEPADEAALADEVARIMATRLGHDKPLWRLRVLHGLPGRTAVVFTLHHSVVDGIAAGEIFAMFLDQADPGLVTADTEMPTDDPNRAVLALTGLASMPVRSVRAALSAPKTLGHLDQVPPLRSLPGVQRLSRAVNPAAPRKALDAPRTRFNTKLGETRAVAFGSVSLADVKTVKNAFGITVNDVVVAMCGGALRRRLTATAELPDDPLVAYLPVSTRAPDATERFGNAISSIVAPLPTHHADPRERLSFAHEWLARAKARMRQAPPSLLSDVNDPIPSPVFGMAARSLLGVVSSGLVKPPINLILSNVPGSPSPQSCFGAPLRAHYPMSVVFDGFALNITVVSYCDQLDVGIVGDGEALADSWDLLHDIEAELDELVATATGADHGGQPS</sequence>
<evidence type="ECO:0000256" key="6">
    <source>
        <dbReference type="ARBA" id="ARBA00022679"/>
    </source>
</evidence>
<dbReference type="GO" id="GO:0005886">
    <property type="term" value="C:plasma membrane"/>
    <property type="evidence" value="ECO:0007669"/>
    <property type="project" value="TreeGrafter"/>
</dbReference>
<evidence type="ECO:0000256" key="7">
    <source>
        <dbReference type="ARBA" id="ARBA00022798"/>
    </source>
</evidence>
<evidence type="ECO:0000256" key="5">
    <source>
        <dbReference type="ARBA" id="ARBA00022516"/>
    </source>
</evidence>
<evidence type="ECO:0000256" key="1">
    <source>
        <dbReference type="ARBA" id="ARBA00004771"/>
    </source>
</evidence>
<dbReference type="InterPro" id="IPR023213">
    <property type="entry name" value="CAT-like_dom_sf"/>
</dbReference>
<comment type="caution">
    <text evidence="14">The sequence shown here is derived from an EMBL/GenBank/DDBJ whole genome shotgun (WGS) entry which is preliminary data.</text>
</comment>
<keyword evidence="7 11" id="KW-0319">Glycerol metabolism</keyword>
<dbReference type="InterPro" id="IPR004255">
    <property type="entry name" value="O-acyltransferase_WSD1_N"/>
</dbReference>
<evidence type="ECO:0000259" key="13">
    <source>
        <dbReference type="Pfam" id="PF06974"/>
    </source>
</evidence>
<proteinExistence type="inferred from homology"/>
<evidence type="ECO:0000313" key="15">
    <source>
        <dbReference type="Proteomes" id="UP000036313"/>
    </source>
</evidence>
<dbReference type="PANTHER" id="PTHR31650">
    <property type="entry name" value="O-ACYLTRANSFERASE (WSD1-LIKE) FAMILY PROTEIN"/>
    <property type="match status" value="1"/>
</dbReference>
<dbReference type="PANTHER" id="PTHR31650:SF1">
    <property type="entry name" value="WAX ESTER SYNTHASE_DIACYLGLYCEROL ACYLTRANSFERASE 4-RELATED"/>
    <property type="match status" value="1"/>
</dbReference>